<dbReference type="Pfam" id="PF02472">
    <property type="entry name" value="ExbD"/>
    <property type="match status" value="1"/>
</dbReference>
<evidence type="ECO:0000256" key="8">
    <source>
        <dbReference type="SAM" id="Phobius"/>
    </source>
</evidence>
<dbReference type="GO" id="GO:0015031">
    <property type="term" value="P:protein transport"/>
    <property type="evidence" value="ECO:0007669"/>
    <property type="project" value="UniProtKB-KW"/>
</dbReference>
<dbReference type="Proteomes" id="UP000054262">
    <property type="component" value="Unassembled WGS sequence"/>
</dbReference>
<evidence type="ECO:0000256" key="4">
    <source>
        <dbReference type="ARBA" id="ARBA00022692"/>
    </source>
</evidence>
<evidence type="ECO:0000313" key="9">
    <source>
        <dbReference type="EMBL" id="EAV47561.1"/>
    </source>
</evidence>
<dbReference type="GO" id="GO:0022857">
    <property type="term" value="F:transmembrane transporter activity"/>
    <property type="evidence" value="ECO:0007669"/>
    <property type="project" value="InterPro"/>
</dbReference>
<keyword evidence="10" id="KW-1185">Reference proteome</keyword>
<sequence>MNFRRKTNLEDPEINFIPLIDVLLVIIIFLVVSTTFSKFSELKINLPVAEANQNNKQEGFITIEVTKEGRYSVNEIPVESTDLNTLVSKIKVASEGKTDIPIIINADALATHQAVVNVMEASRLAGLNKITFSTKLK</sequence>
<dbReference type="EMBL" id="AAUX01000001">
    <property type="protein sequence ID" value="EAV47561.1"/>
    <property type="molecule type" value="Genomic_DNA"/>
</dbReference>
<evidence type="ECO:0000256" key="2">
    <source>
        <dbReference type="ARBA" id="ARBA00005811"/>
    </source>
</evidence>
<comment type="similarity">
    <text evidence="2 7">Belongs to the ExbD/TolR family.</text>
</comment>
<dbReference type="PANTHER" id="PTHR30558">
    <property type="entry name" value="EXBD MEMBRANE COMPONENT OF PMF-DRIVEN MACROMOLECULE IMPORT SYSTEM"/>
    <property type="match status" value="1"/>
</dbReference>
<dbReference type="InterPro" id="IPR003400">
    <property type="entry name" value="ExbD"/>
</dbReference>
<keyword evidence="3" id="KW-1003">Cell membrane</keyword>
<evidence type="ECO:0000256" key="6">
    <source>
        <dbReference type="ARBA" id="ARBA00023136"/>
    </source>
</evidence>
<dbReference type="PANTHER" id="PTHR30558:SF3">
    <property type="entry name" value="BIOPOLYMER TRANSPORT PROTEIN EXBD-RELATED"/>
    <property type="match status" value="1"/>
</dbReference>
<keyword evidence="4 7" id="KW-0812">Transmembrane</keyword>
<dbReference type="AlphaFoldDB" id="A0P7Q1"/>
<reference evidence="9 10" key="1">
    <citation type="submission" date="2006-11" db="EMBL/GenBank/DDBJ databases">
        <authorList>
            <person name="Giovannoni S."/>
            <person name="Vergin K."/>
            <person name="Ferriera S."/>
            <person name="Johnson J."/>
            <person name="Kravitz S."/>
            <person name="Beeson K."/>
            <person name="Sutton G."/>
            <person name="Rogers Y.-H."/>
            <person name="Friedman R."/>
            <person name="Frazier M."/>
            <person name="Venter J.C."/>
        </authorList>
    </citation>
    <scope>NUCLEOTIDE SEQUENCE [LARGE SCALE GENOMIC DNA]</scope>
    <source>
        <strain evidence="9 10">HTCC2181</strain>
    </source>
</reference>
<keyword evidence="7" id="KW-0813">Transport</keyword>
<evidence type="ECO:0000313" key="10">
    <source>
        <dbReference type="Proteomes" id="UP000054262"/>
    </source>
</evidence>
<dbReference type="Gene3D" id="3.30.420.270">
    <property type="match status" value="1"/>
</dbReference>
<comment type="subcellular location">
    <subcellularLocation>
        <location evidence="1">Cell membrane</location>
        <topology evidence="1">Single-pass membrane protein</topology>
    </subcellularLocation>
    <subcellularLocation>
        <location evidence="7">Cell membrane</location>
        <topology evidence="7">Single-pass type II membrane protein</topology>
    </subcellularLocation>
</comment>
<protein>
    <submittedName>
        <fullName evidence="9">Biopolymer transport protein ExbD/TolR</fullName>
    </submittedName>
</protein>
<feature type="transmembrane region" description="Helical" evidence="8">
    <location>
        <begin position="16"/>
        <end position="36"/>
    </location>
</feature>
<dbReference type="OrthoDB" id="424972at2"/>
<keyword evidence="7" id="KW-0653">Protein transport</keyword>
<proteinExistence type="inferred from homology"/>
<evidence type="ECO:0000256" key="5">
    <source>
        <dbReference type="ARBA" id="ARBA00022989"/>
    </source>
</evidence>
<dbReference type="GO" id="GO:0005886">
    <property type="term" value="C:plasma membrane"/>
    <property type="evidence" value="ECO:0007669"/>
    <property type="project" value="UniProtKB-SubCell"/>
</dbReference>
<keyword evidence="5 8" id="KW-1133">Transmembrane helix</keyword>
<name>A0P7Q1_9PROT</name>
<gene>
    <name evidence="9" type="ORF">MB2181_05770</name>
</gene>
<organism evidence="9 10">
    <name type="scientific">Methylophilales bacterium HTCC2181</name>
    <dbReference type="NCBI Taxonomy" id="383631"/>
    <lineage>
        <taxon>Bacteria</taxon>
        <taxon>Pseudomonadati</taxon>
        <taxon>Pseudomonadota</taxon>
        <taxon>Betaproteobacteria</taxon>
        <taxon>Nitrosomonadales</taxon>
        <taxon>OM43 clade</taxon>
    </lineage>
</organism>
<evidence type="ECO:0000256" key="3">
    <source>
        <dbReference type="ARBA" id="ARBA00022475"/>
    </source>
</evidence>
<comment type="caution">
    <text evidence="9">The sequence shown here is derived from an EMBL/GenBank/DDBJ whole genome shotgun (WGS) entry which is preliminary data.</text>
</comment>
<evidence type="ECO:0000256" key="7">
    <source>
        <dbReference type="RuleBase" id="RU003879"/>
    </source>
</evidence>
<keyword evidence="6 8" id="KW-0472">Membrane</keyword>
<accession>A0P7Q1</accession>
<evidence type="ECO:0000256" key="1">
    <source>
        <dbReference type="ARBA" id="ARBA00004162"/>
    </source>
</evidence>